<feature type="region of interest" description="Disordered" evidence="1">
    <location>
        <begin position="227"/>
        <end position="251"/>
    </location>
</feature>
<sequence>MGYSRFPNEDPQVAARFKFEEDPPVVPIWVSQQEFPIEFLTPKILFTVATAIGEPLQVDTPTLNLTWPSVAQLCVEVDLTKELSKSIKIWKQGKKHEELFTYEYVPSFCSKSKKIGQKEVECGKGKTFPPAQAVKNPSQEKQLQKDVKGKGILIKKSSKWNSKPSTTVATVEPKSVQIEGDLHSSELTVAEKTRILVDVINDSSPSTDVPQKIDELVQEVQNECNVQEEVNDTEDESEESKQPDEEATNAVNELSAKENLLVRSPIQCSDRVVHYASDEEPGTKTGGLFEEEEVEGGRWSEGEMENPQLEELSQGFVTVKRKRDSWNQPVVGYGMHAFSMKLRRLKLALKEWNKSSFGNVFDYPKEAEEAGWPFPSSTVTDHQRPPLVLIAQIYRSKSGDQIDSNRGDMIVTDDLDERPPLVVAEPVTTRRIHGDVARSVEICISFLIRNPAAATIFCSL</sequence>
<dbReference type="EMBL" id="OX459123">
    <property type="protein sequence ID" value="CAI9109369.1"/>
    <property type="molecule type" value="Genomic_DNA"/>
</dbReference>
<dbReference type="AlphaFoldDB" id="A0AAV1DNV9"/>
<reference evidence="2" key="1">
    <citation type="submission" date="2023-03" db="EMBL/GenBank/DDBJ databases">
        <authorList>
            <person name="Julca I."/>
        </authorList>
    </citation>
    <scope>NUCLEOTIDE SEQUENCE</scope>
</reference>
<dbReference type="InterPro" id="IPR040256">
    <property type="entry name" value="At4g02000-like"/>
</dbReference>
<keyword evidence="3" id="KW-1185">Reference proteome</keyword>
<gene>
    <name evidence="2" type="ORF">OLC1_LOCUS17290</name>
</gene>
<proteinExistence type="predicted"/>
<evidence type="ECO:0000313" key="2">
    <source>
        <dbReference type="EMBL" id="CAI9109369.1"/>
    </source>
</evidence>
<dbReference type="Proteomes" id="UP001161247">
    <property type="component" value="Chromosome 6"/>
</dbReference>
<accession>A0AAV1DNV9</accession>
<dbReference type="PANTHER" id="PTHR31286:SF180">
    <property type="entry name" value="OS10G0362600 PROTEIN"/>
    <property type="match status" value="1"/>
</dbReference>
<evidence type="ECO:0000256" key="1">
    <source>
        <dbReference type="SAM" id="MobiDB-lite"/>
    </source>
</evidence>
<evidence type="ECO:0000313" key="3">
    <source>
        <dbReference type="Proteomes" id="UP001161247"/>
    </source>
</evidence>
<name>A0AAV1DNV9_OLDCO</name>
<dbReference type="PANTHER" id="PTHR31286">
    <property type="entry name" value="GLYCINE-RICH CELL WALL STRUCTURAL PROTEIN 1.8-LIKE"/>
    <property type="match status" value="1"/>
</dbReference>
<organism evidence="2 3">
    <name type="scientific">Oldenlandia corymbosa var. corymbosa</name>
    <dbReference type="NCBI Taxonomy" id="529605"/>
    <lineage>
        <taxon>Eukaryota</taxon>
        <taxon>Viridiplantae</taxon>
        <taxon>Streptophyta</taxon>
        <taxon>Embryophyta</taxon>
        <taxon>Tracheophyta</taxon>
        <taxon>Spermatophyta</taxon>
        <taxon>Magnoliopsida</taxon>
        <taxon>eudicotyledons</taxon>
        <taxon>Gunneridae</taxon>
        <taxon>Pentapetalae</taxon>
        <taxon>asterids</taxon>
        <taxon>lamiids</taxon>
        <taxon>Gentianales</taxon>
        <taxon>Rubiaceae</taxon>
        <taxon>Rubioideae</taxon>
        <taxon>Spermacoceae</taxon>
        <taxon>Hedyotis-Oldenlandia complex</taxon>
        <taxon>Oldenlandia</taxon>
    </lineage>
</organism>
<protein>
    <submittedName>
        <fullName evidence="2">OLC1v1009180C1</fullName>
    </submittedName>
</protein>
<feature type="compositionally biased region" description="Acidic residues" evidence="1">
    <location>
        <begin position="229"/>
        <end position="238"/>
    </location>
</feature>